<dbReference type="Pfam" id="PF04305">
    <property type="entry name" value="DUF455"/>
    <property type="match status" value="1"/>
</dbReference>
<comment type="caution">
    <text evidence="1">The sequence shown here is derived from an EMBL/GenBank/DDBJ whole genome shotgun (WGS) entry which is preliminary data.</text>
</comment>
<gene>
    <name evidence="1" type="ORF">C2845_PM18G06420</name>
</gene>
<proteinExistence type="predicted"/>
<dbReference type="OrthoDB" id="426882at2759"/>
<dbReference type="EMBL" id="PQIB02000017">
    <property type="protein sequence ID" value="RLM58961.1"/>
    <property type="molecule type" value="Genomic_DNA"/>
</dbReference>
<dbReference type="InterPro" id="IPR007402">
    <property type="entry name" value="DUF455"/>
</dbReference>
<dbReference type="Proteomes" id="UP000275267">
    <property type="component" value="Unassembled WGS sequence"/>
</dbReference>
<evidence type="ECO:0000313" key="1">
    <source>
        <dbReference type="EMBL" id="RLM58961.1"/>
    </source>
</evidence>
<accession>A0A3L6PJI5</accession>
<dbReference type="STRING" id="4540.A0A3L6PJI5"/>
<organism evidence="1 2">
    <name type="scientific">Panicum miliaceum</name>
    <name type="common">Proso millet</name>
    <name type="synonym">Broomcorn millet</name>
    <dbReference type="NCBI Taxonomy" id="4540"/>
    <lineage>
        <taxon>Eukaryota</taxon>
        <taxon>Viridiplantae</taxon>
        <taxon>Streptophyta</taxon>
        <taxon>Embryophyta</taxon>
        <taxon>Tracheophyta</taxon>
        <taxon>Spermatophyta</taxon>
        <taxon>Magnoliopsida</taxon>
        <taxon>Liliopsida</taxon>
        <taxon>Poales</taxon>
        <taxon>Poaceae</taxon>
        <taxon>PACMAD clade</taxon>
        <taxon>Panicoideae</taxon>
        <taxon>Panicodae</taxon>
        <taxon>Paniceae</taxon>
        <taxon>Panicinae</taxon>
        <taxon>Panicum</taxon>
        <taxon>Panicum sect. Panicum</taxon>
    </lineage>
</organism>
<dbReference type="AlphaFoldDB" id="A0A3L6PJI5"/>
<dbReference type="PANTHER" id="PTHR42782:SF4">
    <property type="entry name" value="DUF455 DOMAIN-CONTAINING PROTEIN"/>
    <property type="match status" value="1"/>
</dbReference>
<protein>
    <submittedName>
        <fullName evidence="1">Uncharacterized protein</fullName>
    </submittedName>
</protein>
<sequence>MPGARAICALGNKQQWRVGWSGGDGSLVLSTADPFAKARLTHAAFSRWAAGLPIGQAAASDHPARPDKPLVVTQKEIITHNDMGVPLSTYMLHNLAHVELNAIDLAWDLRSGKGWGMASSRISLAQPMTRAATFGGTRSSLLSLGSVISLPHVEVGVLMEDGLHDVVFKGCKSCNCVGEGTCS</sequence>
<evidence type="ECO:0000313" key="2">
    <source>
        <dbReference type="Proteomes" id="UP000275267"/>
    </source>
</evidence>
<dbReference type="PANTHER" id="PTHR42782">
    <property type="entry name" value="SI:CH73-314G15.3"/>
    <property type="match status" value="1"/>
</dbReference>
<keyword evidence="2" id="KW-1185">Reference proteome</keyword>
<reference evidence="2" key="1">
    <citation type="journal article" date="2019" name="Nat. Commun.">
        <title>The genome of broomcorn millet.</title>
        <authorList>
            <person name="Zou C."/>
            <person name="Miki D."/>
            <person name="Li D."/>
            <person name="Tang Q."/>
            <person name="Xiao L."/>
            <person name="Rajput S."/>
            <person name="Deng P."/>
            <person name="Jia W."/>
            <person name="Huang R."/>
            <person name="Zhang M."/>
            <person name="Sun Y."/>
            <person name="Hu J."/>
            <person name="Fu X."/>
            <person name="Schnable P.S."/>
            <person name="Li F."/>
            <person name="Zhang H."/>
            <person name="Feng B."/>
            <person name="Zhu X."/>
            <person name="Liu R."/>
            <person name="Schnable J.C."/>
            <person name="Zhu J.-K."/>
            <person name="Zhang H."/>
        </authorList>
    </citation>
    <scope>NUCLEOTIDE SEQUENCE [LARGE SCALE GENOMIC DNA]</scope>
</reference>
<name>A0A3L6PJI5_PANMI</name>